<name>A0A7S8HYA0_FUSCU</name>
<proteinExistence type="predicted"/>
<sequence length="250" mass="28192">MILFSLILSLNLLATADSFKFQSEEYVYSDYFDKRCFKALTSDIECNDRTGMLGSSAVAGWVGSNATADGACISTCFDSLQRWNESVTKECTKDFNRAYPPRQLEDTVKLANEVRQMWNATCIRDTKSGRYCFDVVDEIRGSQTYGKKTPFKQLCHPCYGMVVNAMLNASIELELWGLDEDYWKGQLELVHDKCGGPDTIEKNFEEQKVYNASHPRKPELLKNVGTSAKSSQIGGVWFAVIFYGCSIFIS</sequence>
<dbReference type="AlphaFoldDB" id="A0A7S8HYA0"/>
<evidence type="ECO:0000256" key="1">
    <source>
        <dbReference type="SAM" id="SignalP"/>
    </source>
</evidence>
<feature type="signal peptide" evidence="1">
    <location>
        <begin position="1"/>
        <end position="18"/>
    </location>
</feature>
<evidence type="ECO:0000313" key="3">
    <source>
        <dbReference type="Proteomes" id="UP000663297"/>
    </source>
</evidence>
<organism evidence="2 3">
    <name type="scientific">Fusarium culmorum</name>
    <dbReference type="NCBI Taxonomy" id="5516"/>
    <lineage>
        <taxon>Eukaryota</taxon>
        <taxon>Fungi</taxon>
        <taxon>Dikarya</taxon>
        <taxon>Ascomycota</taxon>
        <taxon>Pezizomycotina</taxon>
        <taxon>Sordariomycetes</taxon>
        <taxon>Hypocreomycetidae</taxon>
        <taxon>Hypocreales</taxon>
        <taxon>Nectriaceae</taxon>
        <taxon>Fusarium</taxon>
    </lineage>
</organism>
<reference evidence="2" key="1">
    <citation type="submission" date="2020-11" db="EMBL/GenBank/DDBJ databases">
        <title>The chromosome-scale genome resource for two endophytic Fusarium species: F. culmorum and F. pseudograminearum.</title>
        <authorList>
            <person name="Yuan Z."/>
        </authorList>
    </citation>
    <scope>NUCLEOTIDE SEQUENCE</scope>
    <source>
        <strain evidence="2">Class2-1B</strain>
    </source>
</reference>
<dbReference type="Proteomes" id="UP000663297">
    <property type="component" value="Chromosome 4"/>
</dbReference>
<accession>A0A7S8HYA0</accession>
<keyword evidence="1" id="KW-0732">Signal</keyword>
<dbReference type="EMBL" id="CP064750">
    <property type="protein sequence ID" value="QPC65708.1"/>
    <property type="molecule type" value="Genomic_DNA"/>
</dbReference>
<evidence type="ECO:0000313" key="2">
    <source>
        <dbReference type="EMBL" id="QPC65708.1"/>
    </source>
</evidence>
<feature type="chain" id="PRO_5030756189" evidence="1">
    <location>
        <begin position="19"/>
        <end position="250"/>
    </location>
</feature>
<protein>
    <submittedName>
        <fullName evidence="2">Uncharacterized protein</fullName>
    </submittedName>
</protein>
<gene>
    <name evidence="2" type="ORF">HYE67_007939</name>
</gene>